<evidence type="ECO:0000313" key="1">
    <source>
        <dbReference type="EMBL" id="QJW93788.1"/>
    </source>
</evidence>
<keyword evidence="2" id="KW-1185">Reference proteome</keyword>
<accession>A0A6M5YIG9</accession>
<sequence length="81" mass="8563">MARPVVVWVIVEFRCDLRPAGQISVWISGLKPSGDKVLGEDGAVQLVGPVPGDEGERVVRILREQLGAAGVTVIEQAAADD</sequence>
<name>A0A6M5YIG9_9BACT</name>
<dbReference type="RefSeq" id="WP_171469917.1">
    <property type="nucleotide sequence ID" value="NZ_CP053452.2"/>
</dbReference>
<dbReference type="KEGG" id="ftj:FTUN_1299"/>
<evidence type="ECO:0000313" key="2">
    <source>
        <dbReference type="Proteomes" id="UP000503447"/>
    </source>
</evidence>
<reference evidence="2" key="1">
    <citation type="submission" date="2020-05" db="EMBL/GenBank/DDBJ databases">
        <title>Frigoriglobus tundricola gen. nov., sp. nov., a psychrotolerant cellulolytic planctomycete of the family Gemmataceae with two divergent copies of 16S rRNA gene.</title>
        <authorList>
            <person name="Kulichevskaya I.S."/>
            <person name="Ivanova A.A."/>
            <person name="Naumoff D.G."/>
            <person name="Beletsky A.V."/>
            <person name="Rijpstra W.I.C."/>
            <person name="Sinninghe Damste J.S."/>
            <person name="Mardanov A.V."/>
            <person name="Ravin N.V."/>
            <person name="Dedysh S.N."/>
        </authorList>
    </citation>
    <scope>NUCLEOTIDE SEQUENCE [LARGE SCALE GENOMIC DNA]</scope>
    <source>
        <strain evidence="2">PL17</strain>
    </source>
</reference>
<organism evidence="1 2">
    <name type="scientific">Frigoriglobus tundricola</name>
    <dbReference type="NCBI Taxonomy" id="2774151"/>
    <lineage>
        <taxon>Bacteria</taxon>
        <taxon>Pseudomonadati</taxon>
        <taxon>Planctomycetota</taxon>
        <taxon>Planctomycetia</taxon>
        <taxon>Gemmatales</taxon>
        <taxon>Gemmataceae</taxon>
        <taxon>Frigoriglobus</taxon>
    </lineage>
</organism>
<proteinExistence type="predicted"/>
<protein>
    <submittedName>
        <fullName evidence="1">Uncharacterized protein</fullName>
    </submittedName>
</protein>
<gene>
    <name evidence="1" type="ORF">FTUN_1299</name>
</gene>
<dbReference type="AlphaFoldDB" id="A0A6M5YIG9"/>
<dbReference type="Proteomes" id="UP000503447">
    <property type="component" value="Chromosome"/>
</dbReference>
<dbReference type="EMBL" id="CP053452">
    <property type="protein sequence ID" value="QJW93788.1"/>
    <property type="molecule type" value="Genomic_DNA"/>
</dbReference>